<evidence type="ECO:0000259" key="2">
    <source>
        <dbReference type="SMART" id="SM00482"/>
    </source>
</evidence>
<reference evidence="3" key="1">
    <citation type="submission" date="2020-05" db="EMBL/GenBank/DDBJ databases">
        <authorList>
            <person name="Chiriac C."/>
            <person name="Salcher M."/>
            <person name="Ghai R."/>
            <person name="Kavagutti S V."/>
        </authorList>
    </citation>
    <scope>NUCLEOTIDE SEQUENCE</scope>
</reference>
<dbReference type="GO" id="GO:0006302">
    <property type="term" value="P:double-strand break repair"/>
    <property type="evidence" value="ECO:0007669"/>
    <property type="project" value="TreeGrafter"/>
</dbReference>
<dbReference type="PRINTS" id="PR00868">
    <property type="entry name" value="DNAPOLI"/>
</dbReference>
<name>A0A6J6GD68_9ZZZZ</name>
<dbReference type="PANTHER" id="PTHR10133">
    <property type="entry name" value="DNA POLYMERASE I"/>
    <property type="match status" value="1"/>
</dbReference>
<gene>
    <name evidence="3" type="ORF">UFOPK1493_04111</name>
</gene>
<dbReference type="SMART" id="SM00482">
    <property type="entry name" value="POLAc"/>
    <property type="match status" value="1"/>
</dbReference>
<dbReference type="Pfam" id="PF00476">
    <property type="entry name" value="DNA_pol_A"/>
    <property type="match status" value="1"/>
</dbReference>
<dbReference type="InterPro" id="IPR043502">
    <property type="entry name" value="DNA/RNA_pol_sf"/>
</dbReference>
<dbReference type="PANTHER" id="PTHR10133:SF27">
    <property type="entry name" value="DNA POLYMERASE NU"/>
    <property type="match status" value="1"/>
</dbReference>
<dbReference type="GO" id="GO:0003887">
    <property type="term" value="F:DNA-directed DNA polymerase activity"/>
    <property type="evidence" value="ECO:0007669"/>
    <property type="project" value="InterPro"/>
</dbReference>
<sequence>MLAHLPAGAAVDLRNPADVKSMLRRVGVDVPDTRAWRLEAMREVHPAVEALLQWRKAERIATTFGHQWLDEHVHGGRLRGAWSSTDGAAGRMTAQAGLHNLPAELRPVVRADPGWVFVQADLGQIEPRVLAAVSGDRALVQATRADDLYRPVADRLRVERPIAKVAVLAAMYGQTSGTAGQALQGMERAYPVAMQYLRDADRAGREGRELRTFGGRLIPMYDTIAERDDEPDDGAVDDRSVSAALAARGRYARNASVQGAAAELFKAWAATVRARLAATSARIVLCLHDELILHVPETEAEHAAATVTACLDEASGRWFRGTEVRFVTDVQVVRSWADAKG</sequence>
<dbReference type="GO" id="GO:0006261">
    <property type="term" value="P:DNA-templated DNA replication"/>
    <property type="evidence" value="ECO:0007669"/>
    <property type="project" value="InterPro"/>
</dbReference>
<keyword evidence="1" id="KW-0235">DNA replication</keyword>
<evidence type="ECO:0000313" key="3">
    <source>
        <dbReference type="EMBL" id="CAB4597779.1"/>
    </source>
</evidence>
<dbReference type="SUPFAM" id="SSF56672">
    <property type="entry name" value="DNA/RNA polymerases"/>
    <property type="match status" value="1"/>
</dbReference>
<dbReference type="EMBL" id="CAEZSR010000287">
    <property type="protein sequence ID" value="CAB4597779.1"/>
    <property type="molecule type" value="Genomic_DNA"/>
</dbReference>
<dbReference type="Gene3D" id="1.10.150.20">
    <property type="entry name" value="5' to 3' exonuclease, C-terminal subdomain"/>
    <property type="match status" value="1"/>
</dbReference>
<feature type="domain" description="DNA-directed DNA polymerase family A palm" evidence="2">
    <location>
        <begin position="104"/>
        <end position="299"/>
    </location>
</feature>
<dbReference type="Gene3D" id="3.30.70.370">
    <property type="match status" value="1"/>
</dbReference>
<dbReference type="InterPro" id="IPR001098">
    <property type="entry name" value="DNA-dir_DNA_pol_A_palm_dom"/>
</dbReference>
<accession>A0A6J6GD68</accession>
<dbReference type="AlphaFoldDB" id="A0A6J6GD68"/>
<protein>
    <submittedName>
        <fullName evidence="3">Unannotated protein</fullName>
    </submittedName>
</protein>
<organism evidence="3">
    <name type="scientific">freshwater metagenome</name>
    <dbReference type="NCBI Taxonomy" id="449393"/>
    <lineage>
        <taxon>unclassified sequences</taxon>
        <taxon>metagenomes</taxon>
        <taxon>ecological metagenomes</taxon>
    </lineage>
</organism>
<dbReference type="GO" id="GO:0003677">
    <property type="term" value="F:DNA binding"/>
    <property type="evidence" value="ECO:0007669"/>
    <property type="project" value="InterPro"/>
</dbReference>
<dbReference type="InterPro" id="IPR002298">
    <property type="entry name" value="DNA_polymerase_A"/>
</dbReference>
<proteinExistence type="predicted"/>
<evidence type="ECO:0000256" key="1">
    <source>
        <dbReference type="ARBA" id="ARBA00022705"/>
    </source>
</evidence>